<dbReference type="AlphaFoldDB" id="D6U0I0"/>
<sequence length="206" mass="23739">MTDYWSWIWVKTDRIWVKTRFLAFLHMDRTPPQATDLSGVLWSRKDPGAGRGNGRSMTNERTPLTSAKWPIFVRILVVSQQGRSLVLANNSLSALRWENPKTKGVRRTVLFLGPSWSFSRHRFERQEWRNSSVRRAEQPERRQFGASSSSIPLTRRCALRVQTKALCGSGKGQPGPRGSEERSVLSFLRQIGAFLFYLRNDMCHET</sequence>
<dbReference type="Proteomes" id="UP000004508">
    <property type="component" value="Unassembled WGS sequence"/>
</dbReference>
<evidence type="ECO:0000313" key="3">
    <source>
        <dbReference type="Proteomes" id="UP000004508"/>
    </source>
</evidence>
<evidence type="ECO:0000313" key="2">
    <source>
        <dbReference type="EMBL" id="EFH82320.1"/>
    </source>
</evidence>
<organism evidence="2 3">
    <name type="scientific">Ktedonobacter racemifer DSM 44963</name>
    <dbReference type="NCBI Taxonomy" id="485913"/>
    <lineage>
        <taxon>Bacteria</taxon>
        <taxon>Bacillati</taxon>
        <taxon>Chloroflexota</taxon>
        <taxon>Ktedonobacteria</taxon>
        <taxon>Ktedonobacterales</taxon>
        <taxon>Ktedonobacteraceae</taxon>
        <taxon>Ktedonobacter</taxon>
    </lineage>
</organism>
<feature type="region of interest" description="Disordered" evidence="1">
    <location>
        <begin position="38"/>
        <end position="61"/>
    </location>
</feature>
<dbReference type="InParanoid" id="D6U0I0"/>
<proteinExistence type="predicted"/>
<reference evidence="2 3" key="1">
    <citation type="journal article" date="2011" name="Stand. Genomic Sci.">
        <title>Non-contiguous finished genome sequence and contextual data of the filamentous soil bacterium Ktedonobacter racemifer type strain (SOSP1-21).</title>
        <authorList>
            <person name="Chang Y.J."/>
            <person name="Land M."/>
            <person name="Hauser L."/>
            <person name="Chertkov O."/>
            <person name="Del Rio T.G."/>
            <person name="Nolan M."/>
            <person name="Copeland A."/>
            <person name="Tice H."/>
            <person name="Cheng J.F."/>
            <person name="Lucas S."/>
            <person name="Han C."/>
            <person name="Goodwin L."/>
            <person name="Pitluck S."/>
            <person name="Ivanova N."/>
            <person name="Ovchinikova G."/>
            <person name="Pati A."/>
            <person name="Chen A."/>
            <person name="Palaniappan K."/>
            <person name="Mavromatis K."/>
            <person name="Liolios K."/>
            <person name="Brettin T."/>
            <person name="Fiebig A."/>
            <person name="Rohde M."/>
            <person name="Abt B."/>
            <person name="Goker M."/>
            <person name="Detter J.C."/>
            <person name="Woyke T."/>
            <person name="Bristow J."/>
            <person name="Eisen J.A."/>
            <person name="Markowitz V."/>
            <person name="Hugenholtz P."/>
            <person name="Kyrpides N.C."/>
            <person name="Klenk H.P."/>
            <person name="Lapidus A."/>
        </authorList>
    </citation>
    <scope>NUCLEOTIDE SEQUENCE [LARGE SCALE GENOMIC DNA]</scope>
    <source>
        <strain evidence="3">DSM 44963</strain>
    </source>
</reference>
<comment type="caution">
    <text evidence="2">The sequence shown here is derived from an EMBL/GenBank/DDBJ whole genome shotgun (WGS) entry which is preliminary data.</text>
</comment>
<gene>
    <name evidence="2" type="ORF">Krac_3121</name>
</gene>
<dbReference type="EMBL" id="ADVG01000004">
    <property type="protein sequence ID" value="EFH82320.1"/>
    <property type="molecule type" value="Genomic_DNA"/>
</dbReference>
<keyword evidence="3" id="KW-1185">Reference proteome</keyword>
<protein>
    <submittedName>
        <fullName evidence="2">Uncharacterized protein</fullName>
    </submittedName>
</protein>
<evidence type="ECO:0000256" key="1">
    <source>
        <dbReference type="SAM" id="MobiDB-lite"/>
    </source>
</evidence>
<name>D6U0I0_KTERA</name>
<accession>D6U0I0</accession>